<gene>
    <name evidence="2" type="ORF">CCMP2556_LOCUS8715</name>
</gene>
<dbReference type="InterPro" id="IPR036465">
    <property type="entry name" value="vWFA_dom_sf"/>
</dbReference>
<dbReference type="Proteomes" id="UP001642484">
    <property type="component" value="Unassembled WGS sequence"/>
</dbReference>
<dbReference type="SUPFAM" id="SSF53300">
    <property type="entry name" value="vWA-like"/>
    <property type="match status" value="1"/>
</dbReference>
<comment type="caution">
    <text evidence="2">The sequence shown here is derived from an EMBL/GenBank/DDBJ whole genome shotgun (WGS) entry which is preliminary data.</text>
</comment>
<keyword evidence="1" id="KW-0472">Membrane</keyword>
<proteinExistence type="predicted"/>
<dbReference type="Gene3D" id="3.40.50.410">
    <property type="entry name" value="von Willebrand factor, type A domain"/>
    <property type="match status" value="1"/>
</dbReference>
<reference evidence="2 3" key="1">
    <citation type="submission" date="2024-02" db="EMBL/GenBank/DDBJ databases">
        <authorList>
            <person name="Chen Y."/>
            <person name="Shah S."/>
            <person name="Dougan E. K."/>
            <person name="Thang M."/>
            <person name="Chan C."/>
        </authorList>
    </citation>
    <scope>NUCLEOTIDE SEQUENCE [LARGE SCALE GENOMIC DNA]</scope>
</reference>
<feature type="non-terminal residue" evidence="2">
    <location>
        <position position="699"/>
    </location>
</feature>
<name>A0ABP0IYJ7_9DINO</name>
<evidence type="ECO:0000256" key="1">
    <source>
        <dbReference type="SAM" id="Phobius"/>
    </source>
</evidence>
<feature type="transmembrane region" description="Helical" evidence="1">
    <location>
        <begin position="410"/>
        <end position="433"/>
    </location>
</feature>
<evidence type="ECO:0000313" key="2">
    <source>
        <dbReference type="EMBL" id="CAK9007153.1"/>
    </source>
</evidence>
<keyword evidence="1" id="KW-1133">Transmembrane helix</keyword>
<keyword evidence="1" id="KW-0812">Transmembrane</keyword>
<dbReference type="Gene3D" id="2.80.10.50">
    <property type="match status" value="1"/>
</dbReference>
<feature type="transmembrane region" description="Helical" evidence="1">
    <location>
        <begin position="61"/>
        <end position="79"/>
    </location>
</feature>
<sequence length="699" mass="78387">MAPPRASTRPSRADMLMSGVPEDYIDALLNEKYMEDLIAATNKQYQKREKKRNREDRLQKVILLFLICQAILGVAVAAYKTLLQPDKVISAFVNMENIDMVLMIDTSNHMVDRLTKQQDVVLKFSEEMLSAMKLEREQTLQKNVERVEEIKRKSSTAISRFLSHFFETNAQDHTGLSGGRLRFSTGIFNRKSTTLHGFTNNLTLQKQAVDNVKPEHYEDFTRLNEAMSSCVETFGQAKRKNTKKYCVLIGDNEAMCRKPDSKEVDKLLADERFKHLLPSKYTEVGAPVEYAHEFDSCKDYVATNFGDVQLIMMFAVASQEEEQFRLRNDYFRKFVTNTTGCGFDTISRTETKGGFTRTVVEIVPKAENCTRFILGRGLDDVLQKSKSIVQLLKASATDWEKPNEQKDNRYLFFLLLPLNLIFFFAAGAIFRWYERFRLKAARVMGKKKKMIKVTKTLVEKDKRKSIVDRFVALHSEVEMAEVKKRLQPLVKLNSPMTVRARLKGGCLRHNVQQGVADGNGAAFDPNAFWNFEPIGEDMGPDAVMQAGQPVHIKNNKGELLCICPSDKPGESKTMFVPAGEASSTSTEFVVCATTGDDDAAKLGETVRIMSKATGQFLRVKKDGTCDGSGTSKETETQFVIDQGGQAANAGGIFTFRAEVSQDALLNGNPNGSVQVAAAGTWSHWLVEKTGTTHSESDAK</sequence>
<keyword evidence="3" id="KW-1185">Reference proteome</keyword>
<dbReference type="EMBL" id="CAXAMN010003991">
    <property type="protein sequence ID" value="CAK9007153.1"/>
    <property type="molecule type" value="Genomic_DNA"/>
</dbReference>
<evidence type="ECO:0000313" key="3">
    <source>
        <dbReference type="Proteomes" id="UP001642484"/>
    </source>
</evidence>
<accession>A0ABP0IYJ7</accession>
<protein>
    <submittedName>
        <fullName evidence="2">Uncharacterized protein</fullName>
    </submittedName>
</protein>
<organism evidence="2 3">
    <name type="scientific">Durusdinium trenchii</name>
    <dbReference type="NCBI Taxonomy" id="1381693"/>
    <lineage>
        <taxon>Eukaryota</taxon>
        <taxon>Sar</taxon>
        <taxon>Alveolata</taxon>
        <taxon>Dinophyceae</taxon>
        <taxon>Suessiales</taxon>
        <taxon>Symbiodiniaceae</taxon>
        <taxon>Durusdinium</taxon>
    </lineage>
</organism>